<keyword evidence="3 12" id="KW-0479">Metal-binding</keyword>
<evidence type="ECO:0000313" key="15">
    <source>
        <dbReference type="Proteomes" id="UP000236434"/>
    </source>
</evidence>
<dbReference type="SUPFAM" id="SSF52540">
    <property type="entry name" value="P-loop containing nucleoside triphosphate hydrolases"/>
    <property type="match status" value="2"/>
</dbReference>
<dbReference type="GO" id="GO:0005524">
    <property type="term" value="F:ATP binding"/>
    <property type="evidence" value="ECO:0007669"/>
    <property type="project" value="UniProtKB-UniRule"/>
</dbReference>
<keyword evidence="9 12" id="KW-0238">DNA-binding</keyword>
<evidence type="ECO:0000256" key="7">
    <source>
        <dbReference type="ARBA" id="ARBA00022833"/>
    </source>
</evidence>
<dbReference type="SMART" id="SM00490">
    <property type="entry name" value="HELICc"/>
    <property type="match status" value="1"/>
</dbReference>
<dbReference type="Gene3D" id="3.40.1440.60">
    <property type="entry name" value="PriA, 3(prime) DNA-binding domain"/>
    <property type="match status" value="1"/>
</dbReference>
<dbReference type="GO" id="GO:0006310">
    <property type="term" value="P:DNA recombination"/>
    <property type="evidence" value="ECO:0007669"/>
    <property type="project" value="InterPro"/>
</dbReference>
<dbReference type="GO" id="GO:0006302">
    <property type="term" value="P:double-strand break repair"/>
    <property type="evidence" value="ECO:0007669"/>
    <property type="project" value="InterPro"/>
</dbReference>
<accession>A0A2K1P045</accession>
<comment type="subunit">
    <text evidence="12">Component of the replication restart primosome.</text>
</comment>
<dbReference type="OrthoDB" id="9759544at2"/>
<gene>
    <name evidence="12" type="primary">priA</name>
    <name evidence="14" type="ORF">X929_05650</name>
</gene>
<evidence type="ECO:0000256" key="9">
    <source>
        <dbReference type="ARBA" id="ARBA00023125"/>
    </source>
</evidence>
<dbReference type="InterPro" id="IPR041236">
    <property type="entry name" value="PriA_C"/>
</dbReference>
<name>A0A2K1P045_9BACT</name>
<dbReference type="InterPro" id="IPR001650">
    <property type="entry name" value="Helicase_C-like"/>
</dbReference>
<dbReference type="GO" id="GO:0003677">
    <property type="term" value="F:DNA binding"/>
    <property type="evidence" value="ECO:0007669"/>
    <property type="project" value="UniProtKB-UniRule"/>
</dbReference>
<keyword evidence="6 12" id="KW-0347">Helicase</keyword>
<dbReference type="GO" id="GO:0016887">
    <property type="term" value="F:ATP hydrolysis activity"/>
    <property type="evidence" value="ECO:0007669"/>
    <property type="project" value="RHEA"/>
</dbReference>
<evidence type="ECO:0000256" key="4">
    <source>
        <dbReference type="ARBA" id="ARBA00022741"/>
    </source>
</evidence>
<feature type="binding site" evidence="12">
    <location>
        <position position="477"/>
    </location>
    <ligand>
        <name>Zn(2+)</name>
        <dbReference type="ChEBI" id="CHEBI:29105"/>
        <label>1</label>
    </ligand>
</feature>
<evidence type="ECO:0000256" key="8">
    <source>
        <dbReference type="ARBA" id="ARBA00022840"/>
    </source>
</evidence>
<dbReference type="EC" id="5.6.2.4" evidence="12"/>
<keyword evidence="4 12" id="KW-0547">Nucleotide-binding</keyword>
<feature type="binding site" evidence="12">
    <location>
        <position position="489"/>
    </location>
    <ligand>
        <name>Zn(2+)</name>
        <dbReference type="ChEBI" id="CHEBI:29105"/>
        <label>2</label>
    </ligand>
</feature>
<feature type="binding site" evidence="12">
    <location>
        <position position="517"/>
    </location>
    <ligand>
        <name>Zn(2+)</name>
        <dbReference type="ChEBI" id="CHEBI:29105"/>
        <label>1</label>
    </ligand>
</feature>
<evidence type="ECO:0000256" key="6">
    <source>
        <dbReference type="ARBA" id="ARBA00022806"/>
    </source>
</evidence>
<dbReference type="FunFam" id="3.40.50.300:FF:000489">
    <property type="entry name" value="Primosome assembly protein PriA"/>
    <property type="match status" value="1"/>
</dbReference>
<dbReference type="GO" id="GO:1990077">
    <property type="term" value="C:primosome complex"/>
    <property type="evidence" value="ECO:0007669"/>
    <property type="project" value="UniProtKB-UniRule"/>
</dbReference>
<evidence type="ECO:0000313" key="14">
    <source>
        <dbReference type="EMBL" id="PNR96153.1"/>
    </source>
</evidence>
<evidence type="ECO:0000256" key="2">
    <source>
        <dbReference type="ARBA" id="ARBA00022705"/>
    </source>
</evidence>
<dbReference type="InterPro" id="IPR041222">
    <property type="entry name" value="PriA_3primeBD"/>
</dbReference>
<dbReference type="InterPro" id="IPR027417">
    <property type="entry name" value="P-loop_NTPase"/>
</dbReference>
<keyword evidence="1 12" id="KW-0639">Primosome</keyword>
<dbReference type="NCBIfam" id="TIGR00595">
    <property type="entry name" value="priA"/>
    <property type="match status" value="1"/>
</dbReference>
<proteinExistence type="inferred from homology"/>
<evidence type="ECO:0000256" key="1">
    <source>
        <dbReference type="ARBA" id="ARBA00022515"/>
    </source>
</evidence>
<comment type="catalytic activity">
    <reaction evidence="11 12">
        <text>ATP + H2O = ADP + phosphate + H(+)</text>
        <dbReference type="Rhea" id="RHEA:13065"/>
        <dbReference type="ChEBI" id="CHEBI:15377"/>
        <dbReference type="ChEBI" id="CHEBI:15378"/>
        <dbReference type="ChEBI" id="CHEBI:30616"/>
        <dbReference type="ChEBI" id="CHEBI:43474"/>
        <dbReference type="ChEBI" id="CHEBI:456216"/>
        <dbReference type="EC" id="5.6.2.4"/>
    </reaction>
</comment>
<keyword evidence="2 12" id="KW-0235">DNA replication</keyword>
<reference evidence="14 15" key="1">
    <citation type="submission" date="2013-12" db="EMBL/GenBank/DDBJ databases">
        <title>Comparative genomics of Petrotoga isolates.</title>
        <authorList>
            <person name="Nesbo C.L."/>
            <person name="Charchuk R."/>
            <person name="Chow K."/>
        </authorList>
    </citation>
    <scope>NUCLEOTIDE SEQUENCE [LARGE SCALE GENOMIC DNA]</scope>
    <source>
        <strain evidence="14 15">DSM 13574</strain>
    </source>
</reference>
<dbReference type="Pfam" id="PF18074">
    <property type="entry name" value="PriA_C"/>
    <property type="match status" value="1"/>
</dbReference>
<feature type="binding site" evidence="12">
    <location>
        <position position="486"/>
    </location>
    <ligand>
        <name>Zn(2+)</name>
        <dbReference type="ChEBI" id="CHEBI:29105"/>
        <label>2</label>
    </ligand>
</feature>
<sequence>MHYYEVIPIGHMVFNGFTYKSDKKLEIGQRVIVDLRGKFISGLIYKESESTEFNKIKEIAFPLDNKSLLNESHIRLMEKVSSKFMAPIGEVARLFFPPLSSDIYKLRILPKSSLAPIQKPVFYKQFLQSFDNTSKANKQLREYLDSNLIEIELYRKEFTKKIDKFVSLKMDLKETWKFNVSKTAREVINYLSINGETLESDLYSQGIVKKGSTVLNTLWKKGIIELSESSATSEENIEVSLSKEQRQAVKSIQVNPDKPHLLYGVTGSGKTEVFFEVAKPILKNGGKVLLLVPEISLTSELMNRLKKRFANYNAAFYHSGLTSSERVQTWYKAVNGELDLVIGTRSAIFIPMKDLKMIIIDEEHDQSYYQIENVSYDAIDTACFRKELEDIQLILSSATPRMVDLHMAKTNSFYLEKIKTRYFTEMPEVQIVDMKKDEKYNWIFSKKVVENIEISLKKNKKIIVFTPTRGYANYVICSDCGYIFKCDECDVSLTFHKKERKLSCHYCGKESELPNFCPKCGGFKLQSRGFGTERVLSELAKLFPSQPLVRVDRTVIKTFKDLQNTFNFMKEPGKKIVVGTKMITKGLDIQDLDLVVILDADRYINFPDYNAQESTASLLMQVAGRSGRKERGKVIIQSFQPENNIYKSLIDHNFDLIAKNDLEQRKIYGYPPFVTLFLILVNHPSADKAKAKANEIVEELGKIENQDDFEILGPVVPIISKLRGNHRNQIIIKSKKKNHEFLFSTLKTYYKDIKIYVNPPTTLV</sequence>
<keyword evidence="7 12" id="KW-0862">Zinc</keyword>
<dbReference type="InterPro" id="IPR042115">
    <property type="entry name" value="PriA_3primeBD_sf"/>
</dbReference>
<dbReference type="InterPro" id="IPR040498">
    <property type="entry name" value="PriA_CRR"/>
</dbReference>
<dbReference type="GO" id="GO:0006269">
    <property type="term" value="P:DNA replication, synthesis of primer"/>
    <property type="evidence" value="ECO:0007669"/>
    <property type="project" value="UniProtKB-KW"/>
</dbReference>
<dbReference type="RefSeq" id="WP_103067041.1">
    <property type="nucleotide sequence ID" value="NZ_AZRL01000016.1"/>
</dbReference>
<evidence type="ECO:0000256" key="10">
    <source>
        <dbReference type="ARBA" id="ARBA00023235"/>
    </source>
</evidence>
<evidence type="ECO:0000256" key="3">
    <source>
        <dbReference type="ARBA" id="ARBA00022723"/>
    </source>
</evidence>
<dbReference type="InterPro" id="IPR011545">
    <property type="entry name" value="DEAD/DEAH_box_helicase_dom"/>
</dbReference>
<comment type="caution">
    <text evidence="14">The sequence shown here is derived from an EMBL/GenBank/DDBJ whole genome shotgun (WGS) entry which is preliminary data.</text>
</comment>
<keyword evidence="5 12" id="KW-0378">Hydrolase</keyword>
<evidence type="ECO:0000256" key="5">
    <source>
        <dbReference type="ARBA" id="ARBA00022801"/>
    </source>
</evidence>
<comment type="function">
    <text evidence="12">Initiates the restart of stalled replication forks, which reloads the replicative helicase on sites other than the origin of replication. Recognizes and binds to abandoned replication forks and remodels them to uncover a helicase loading site. Promotes assembly of the primosome at these replication forks.</text>
</comment>
<keyword evidence="8 12" id="KW-0067">ATP-binding</keyword>
<dbReference type="SMART" id="SM00487">
    <property type="entry name" value="DEXDc"/>
    <property type="match status" value="1"/>
</dbReference>
<dbReference type="Pfam" id="PF18319">
    <property type="entry name" value="Zn_ribbon_PriA"/>
    <property type="match status" value="1"/>
</dbReference>
<dbReference type="InterPro" id="IPR014001">
    <property type="entry name" value="Helicase_ATP-bd"/>
</dbReference>
<dbReference type="Pfam" id="PF00271">
    <property type="entry name" value="Helicase_C"/>
    <property type="match status" value="1"/>
</dbReference>
<dbReference type="PROSITE" id="PS51192">
    <property type="entry name" value="HELICASE_ATP_BIND_1"/>
    <property type="match status" value="1"/>
</dbReference>
<comment type="similarity">
    <text evidence="12">Belongs to the helicase family. PriA subfamily.</text>
</comment>
<feature type="domain" description="Helicase ATP-binding" evidence="13">
    <location>
        <begin position="251"/>
        <end position="418"/>
    </location>
</feature>
<evidence type="ECO:0000256" key="11">
    <source>
        <dbReference type="ARBA" id="ARBA00048988"/>
    </source>
</evidence>
<evidence type="ECO:0000256" key="12">
    <source>
        <dbReference type="HAMAP-Rule" id="MF_00983"/>
    </source>
</evidence>
<dbReference type="InterPro" id="IPR005259">
    <property type="entry name" value="PriA"/>
</dbReference>
<comment type="cofactor">
    <cofactor evidence="12">
        <name>Zn(2+)</name>
        <dbReference type="ChEBI" id="CHEBI:29105"/>
    </cofactor>
    <text evidence="12">Binds 2 zinc ions per subunit.</text>
</comment>
<dbReference type="PANTHER" id="PTHR30580:SF0">
    <property type="entry name" value="PRIMOSOMAL PROTEIN N"/>
    <property type="match status" value="1"/>
</dbReference>
<organism evidence="14 15">
    <name type="scientific">Petrotoga olearia DSM 13574</name>
    <dbReference type="NCBI Taxonomy" id="1122955"/>
    <lineage>
        <taxon>Bacteria</taxon>
        <taxon>Thermotogati</taxon>
        <taxon>Thermotogota</taxon>
        <taxon>Thermotogae</taxon>
        <taxon>Petrotogales</taxon>
        <taxon>Petrotogaceae</taxon>
        <taxon>Petrotoga</taxon>
    </lineage>
</organism>
<dbReference type="Pfam" id="PF17764">
    <property type="entry name" value="PriA_3primeBD"/>
    <property type="match status" value="1"/>
</dbReference>
<feature type="binding site" evidence="12">
    <location>
        <position position="520"/>
    </location>
    <ligand>
        <name>Zn(2+)</name>
        <dbReference type="ChEBI" id="CHEBI:29105"/>
        <label>1</label>
    </ligand>
</feature>
<feature type="binding site" evidence="12">
    <location>
        <position position="480"/>
    </location>
    <ligand>
        <name>Zn(2+)</name>
        <dbReference type="ChEBI" id="CHEBI:29105"/>
        <label>1</label>
    </ligand>
</feature>
<keyword evidence="10 12" id="KW-0413">Isomerase</keyword>
<feature type="binding site" evidence="12">
    <location>
        <position position="504"/>
    </location>
    <ligand>
        <name>Zn(2+)</name>
        <dbReference type="ChEBI" id="CHEBI:29105"/>
        <label>2</label>
    </ligand>
</feature>
<dbReference type="GO" id="GO:0006270">
    <property type="term" value="P:DNA replication initiation"/>
    <property type="evidence" value="ECO:0007669"/>
    <property type="project" value="TreeGrafter"/>
</dbReference>
<dbReference type="Pfam" id="PF00270">
    <property type="entry name" value="DEAD"/>
    <property type="match status" value="1"/>
</dbReference>
<protein>
    <recommendedName>
        <fullName evidence="12">Replication restart protein PriA</fullName>
    </recommendedName>
    <alternativeName>
        <fullName evidence="12">ATP-dependent DNA helicase PriA</fullName>
        <ecNumber evidence="12">5.6.2.4</ecNumber>
    </alternativeName>
    <alternativeName>
        <fullName evidence="12">DNA 3'-5' helicase PriA</fullName>
    </alternativeName>
</protein>
<dbReference type="Gene3D" id="3.40.50.300">
    <property type="entry name" value="P-loop containing nucleotide triphosphate hydrolases"/>
    <property type="match status" value="2"/>
</dbReference>
<dbReference type="AlphaFoldDB" id="A0A2K1P045"/>
<feature type="binding site" evidence="12">
    <location>
        <position position="507"/>
    </location>
    <ligand>
        <name>Zn(2+)</name>
        <dbReference type="ChEBI" id="CHEBI:29105"/>
        <label>2</label>
    </ligand>
</feature>
<dbReference type="Proteomes" id="UP000236434">
    <property type="component" value="Unassembled WGS sequence"/>
</dbReference>
<dbReference type="GO" id="GO:0008270">
    <property type="term" value="F:zinc ion binding"/>
    <property type="evidence" value="ECO:0007669"/>
    <property type="project" value="UniProtKB-UniRule"/>
</dbReference>
<dbReference type="EMBL" id="AZRL01000016">
    <property type="protein sequence ID" value="PNR96153.1"/>
    <property type="molecule type" value="Genomic_DNA"/>
</dbReference>
<dbReference type="HAMAP" id="MF_00983">
    <property type="entry name" value="PriA"/>
    <property type="match status" value="1"/>
</dbReference>
<comment type="catalytic activity">
    <reaction evidence="12">
        <text>Couples ATP hydrolysis with the unwinding of duplex DNA by translocating in the 3'-5' direction.</text>
        <dbReference type="EC" id="5.6.2.4"/>
    </reaction>
</comment>
<evidence type="ECO:0000259" key="13">
    <source>
        <dbReference type="PROSITE" id="PS51192"/>
    </source>
</evidence>
<dbReference type="PANTHER" id="PTHR30580">
    <property type="entry name" value="PRIMOSOMAL PROTEIN N"/>
    <property type="match status" value="1"/>
</dbReference>
<dbReference type="GO" id="GO:0043138">
    <property type="term" value="F:3'-5' DNA helicase activity"/>
    <property type="evidence" value="ECO:0007669"/>
    <property type="project" value="UniProtKB-EC"/>
</dbReference>